<feature type="region of interest" description="Disordered" evidence="1">
    <location>
        <begin position="61"/>
        <end position="93"/>
    </location>
</feature>
<accession>A0A6A6UX78</accession>
<sequence>MIDIMSLRESYERRELFEIRWIHGHDNPADAMTKSNANAALNNFINDNQIELRVQGWTKRDGHEIGADHSTGWKTASSMDGRDQQPIQKTASV</sequence>
<dbReference type="Proteomes" id="UP000799440">
    <property type="component" value="Unassembled WGS sequence"/>
</dbReference>
<evidence type="ECO:0000256" key="1">
    <source>
        <dbReference type="SAM" id="MobiDB-lite"/>
    </source>
</evidence>
<protein>
    <submittedName>
        <fullName evidence="2">Uncharacterized protein</fullName>
    </submittedName>
</protein>
<keyword evidence="3" id="KW-1185">Reference proteome</keyword>
<reference evidence="2" key="1">
    <citation type="journal article" date="2020" name="Stud. Mycol.">
        <title>101 Dothideomycetes genomes: a test case for predicting lifestyles and emergence of pathogens.</title>
        <authorList>
            <person name="Haridas S."/>
            <person name="Albert R."/>
            <person name="Binder M."/>
            <person name="Bloem J."/>
            <person name="Labutti K."/>
            <person name="Salamov A."/>
            <person name="Andreopoulos B."/>
            <person name="Baker S."/>
            <person name="Barry K."/>
            <person name="Bills G."/>
            <person name="Bluhm B."/>
            <person name="Cannon C."/>
            <person name="Castanera R."/>
            <person name="Culley D."/>
            <person name="Daum C."/>
            <person name="Ezra D."/>
            <person name="Gonzalez J."/>
            <person name="Henrissat B."/>
            <person name="Kuo A."/>
            <person name="Liang C."/>
            <person name="Lipzen A."/>
            <person name="Lutzoni F."/>
            <person name="Magnuson J."/>
            <person name="Mondo S."/>
            <person name="Nolan M."/>
            <person name="Ohm R."/>
            <person name="Pangilinan J."/>
            <person name="Park H.-J."/>
            <person name="Ramirez L."/>
            <person name="Alfaro M."/>
            <person name="Sun H."/>
            <person name="Tritt A."/>
            <person name="Yoshinaga Y."/>
            <person name="Zwiers L.-H."/>
            <person name="Turgeon B."/>
            <person name="Goodwin S."/>
            <person name="Spatafora J."/>
            <person name="Crous P."/>
            <person name="Grigoriev I."/>
        </authorList>
    </citation>
    <scope>NUCLEOTIDE SEQUENCE</scope>
    <source>
        <strain evidence="2">CBS 119925</strain>
    </source>
</reference>
<dbReference type="OrthoDB" id="3687247at2759"/>
<name>A0A6A6UX78_9PLEO</name>
<gene>
    <name evidence="2" type="ORF">M011DRAFT_499945</name>
</gene>
<proteinExistence type="predicted"/>
<dbReference type="AlphaFoldDB" id="A0A6A6UX78"/>
<dbReference type="EMBL" id="MU006678">
    <property type="protein sequence ID" value="KAF2741597.1"/>
    <property type="molecule type" value="Genomic_DNA"/>
</dbReference>
<evidence type="ECO:0000313" key="3">
    <source>
        <dbReference type="Proteomes" id="UP000799440"/>
    </source>
</evidence>
<evidence type="ECO:0000313" key="2">
    <source>
        <dbReference type="EMBL" id="KAF2741597.1"/>
    </source>
</evidence>
<organism evidence="2 3">
    <name type="scientific">Sporormia fimetaria CBS 119925</name>
    <dbReference type="NCBI Taxonomy" id="1340428"/>
    <lineage>
        <taxon>Eukaryota</taxon>
        <taxon>Fungi</taxon>
        <taxon>Dikarya</taxon>
        <taxon>Ascomycota</taxon>
        <taxon>Pezizomycotina</taxon>
        <taxon>Dothideomycetes</taxon>
        <taxon>Pleosporomycetidae</taxon>
        <taxon>Pleosporales</taxon>
        <taxon>Sporormiaceae</taxon>
        <taxon>Sporormia</taxon>
    </lineage>
</organism>